<dbReference type="EMBL" id="QFOT01000016">
    <property type="protein sequence ID" value="PZP56752.1"/>
    <property type="molecule type" value="Genomic_DNA"/>
</dbReference>
<dbReference type="GO" id="GO:0005576">
    <property type="term" value="C:extracellular region"/>
    <property type="evidence" value="ECO:0007669"/>
    <property type="project" value="UniProtKB-SubCell"/>
</dbReference>
<dbReference type="GO" id="GO:0044780">
    <property type="term" value="P:bacterial-type flagellum assembly"/>
    <property type="evidence" value="ECO:0007669"/>
    <property type="project" value="InterPro"/>
</dbReference>
<feature type="domain" description="Flagellar basal-body/hook protein C-terminal" evidence="8">
    <location>
        <begin position="533"/>
        <end position="570"/>
    </location>
</feature>
<organism evidence="10 11">
    <name type="scientific">Micavibrio aeruginosavorus</name>
    <dbReference type="NCBI Taxonomy" id="349221"/>
    <lineage>
        <taxon>Bacteria</taxon>
        <taxon>Pseudomonadati</taxon>
        <taxon>Bdellovibrionota</taxon>
        <taxon>Bdellovibrionia</taxon>
        <taxon>Bdellovibrionales</taxon>
        <taxon>Pseudobdellovibrionaceae</taxon>
        <taxon>Micavibrio</taxon>
    </lineage>
</organism>
<evidence type="ECO:0000256" key="6">
    <source>
        <dbReference type="ARBA" id="ARBA00023143"/>
    </source>
</evidence>
<dbReference type="Proteomes" id="UP000249739">
    <property type="component" value="Unassembled WGS sequence"/>
</dbReference>
<name>A0A2W5HM72_9BACT</name>
<reference evidence="10 11" key="1">
    <citation type="submission" date="2017-08" db="EMBL/GenBank/DDBJ databases">
        <title>Infants hospitalized years apart are colonized by the same room-sourced microbial strains.</title>
        <authorList>
            <person name="Brooks B."/>
            <person name="Olm M.R."/>
            <person name="Firek B.A."/>
            <person name="Baker R."/>
            <person name="Thomas B.C."/>
            <person name="Morowitz M.J."/>
            <person name="Banfield J.F."/>
        </authorList>
    </citation>
    <scope>NUCLEOTIDE SEQUENCE [LARGE SCALE GENOMIC DNA]</scope>
    <source>
        <strain evidence="10">S2_006_000_R2_64</strain>
    </source>
</reference>
<feature type="domain" description="Flagellar hook-associated protein FlgK helical" evidence="9">
    <location>
        <begin position="99"/>
        <end position="311"/>
    </location>
</feature>
<evidence type="ECO:0000256" key="1">
    <source>
        <dbReference type="ARBA" id="ARBA00004365"/>
    </source>
</evidence>
<sequence length="573" mass="60594">MSLGFALDMTLRGLMSTSSRISLVSQNITNAGKTGYTRKEGSDIYVTTNAGTVPVKTNVVGSTDRYLTLGVVGDIGTKGYTEAITELMDYYAAQLGTTDGSTTMSGYLNSLYTAFQQLAASPETQANQTEVVQIAVNLADSLRNLSGDVQELRLQAEMKIADQITSVNVLLDKIHSINTKIVPGETADAQMAEHEDQRMAALEELAEVMDIQYYFTSQNQLQIFTSAGQPLLQSEPKHLSYETTTQVNANSTFQPILLNGVDITSTLRTGTLAGNIAIRDTILPEEQAKLDEFASVLKDQMNTLLNKGSSLPPQTSMTGSLQGLTAATPLAATGTFRVAIADNSGVLQNYSDINMAGITTVGDLLTALNAIPNVSASLDVNGALTINSTLAGSGLALSEMNSSVGPDSKGASFYFGLQDMFTGNGASFLNVSANLRNSPNVLATGALNSGAIAVGDTVLTRGDGSTSLAMAQILKSNVPFDAAGNFSAQNSTLARYMESIIANGATRASLAKSQYETANAIFSESKEALNNKTGVNIDEETANMLELQNHYEASARMVTTIRDLFQALLNAVS</sequence>
<accession>A0A2W5HM72</accession>
<evidence type="ECO:0000256" key="4">
    <source>
        <dbReference type="ARBA" id="ARBA00016244"/>
    </source>
</evidence>
<evidence type="ECO:0000256" key="5">
    <source>
        <dbReference type="ARBA" id="ARBA00022525"/>
    </source>
</evidence>
<dbReference type="AlphaFoldDB" id="A0A2W5HM72"/>
<dbReference type="GO" id="GO:0005198">
    <property type="term" value="F:structural molecule activity"/>
    <property type="evidence" value="ECO:0007669"/>
    <property type="project" value="UniProtKB-UniRule"/>
</dbReference>
<keyword evidence="6 7" id="KW-0975">Bacterial flagellum</keyword>
<protein>
    <recommendedName>
        <fullName evidence="4 7">Flagellar hook-associated protein 1</fullName>
        <shortName evidence="7">HAP1</shortName>
    </recommendedName>
</protein>
<dbReference type="PRINTS" id="PR01005">
    <property type="entry name" value="FLGHOOKAP1"/>
</dbReference>
<dbReference type="PANTHER" id="PTHR30033">
    <property type="entry name" value="FLAGELLAR HOOK-ASSOCIATED PROTEIN 1"/>
    <property type="match status" value="1"/>
</dbReference>
<comment type="caution">
    <text evidence="10">The sequence shown here is derived from an EMBL/GenBank/DDBJ whole genome shotgun (WGS) entry which is preliminary data.</text>
</comment>
<evidence type="ECO:0000259" key="9">
    <source>
        <dbReference type="Pfam" id="PF22638"/>
    </source>
</evidence>
<evidence type="ECO:0000313" key="10">
    <source>
        <dbReference type="EMBL" id="PZP56752.1"/>
    </source>
</evidence>
<comment type="similarity">
    <text evidence="3 7">Belongs to the flagella basal body rod proteins family.</text>
</comment>
<dbReference type="PANTHER" id="PTHR30033:SF1">
    <property type="entry name" value="FLAGELLAR HOOK-ASSOCIATED PROTEIN 1"/>
    <property type="match status" value="1"/>
</dbReference>
<evidence type="ECO:0000256" key="2">
    <source>
        <dbReference type="ARBA" id="ARBA00004613"/>
    </source>
</evidence>
<dbReference type="SUPFAM" id="SSF64518">
    <property type="entry name" value="Phase 1 flagellin"/>
    <property type="match status" value="1"/>
</dbReference>
<dbReference type="Pfam" id="PF22638">
    <property type="entry name" value="FlgK_D1"/>
    <property type="match status" value="1"/>
</dbReference>
<gene>
    <name evidence="7" type="primary">flgK</name>
    <name evidence="10" type="ORF">DI586_02685</name>
</gene>
<dbReference type="InterPro" id="IPR010930">
    <property type="entry name" value="Flg_bb/hook_C_dom"/>
</dbReference>
<comment type="subcellular location">
    <subcellularLocation>
        <location evidence="1 7">Bacterial flagellum</location>
    </subcellularLocation>
    <subcellularLocation>
        <location evidence="2 7">Secreted</location>
    </subcellularLocation>
</comment>
<dbReference type="Pfam" id="PF06429">
    <property type="entry name" value="Flg_bbr_C"/>
    <property type="match status" value="1"/>
</dbReference>
<evidence type="ECO:0000313" key="11">
    <source>
        <dbReference type="Proteomes" id="UP000249739"/>
    </source>
</evidence>
<dbReference type="InterPro" id="IPR053927">
    <property type="entry name" value="FlgK_helical"/>
</dbReference>
<evidence type="ECO:0000256" key="7">
    <source>
        <dbReference type="RuleBase" id="RU362065"/>
    </source>
</evidence>
<dbReference type="GO" id="GO:0009424">
    <property type="term" value="C:bacterial-type flagellum hook"/>
    <property type="evidence" value="ECO:0007669"/>
    <property type="project" value="UniProtKB-UniRule"/>
</dbReference>
<proteinExistence type="inferred from homology"/>
<evidence type="ECO:0000259" key="8">
    <source>
        <dbReference type="Pfam" id="PF06429"/>
    </source>
</evidence>
<keyword evidence="5 7" id="KW-0964">Secreted</keyword>
<evidence type="ECO:0000256" key="3">
    <source>
        <dbReference type="ARBA" id="ARBA00009677"/>
    </source>
</evidence>
<dbReference type="InterPro" id="IPR002371">
    <property type="entry name" value="FlgK"/>
</dbReference>